<keyword evidence="4 5" id="KW-0472">Membrane</keyword>
<proteinExistence type="predicted"/>
<accession>A0AAD4CHC1</accession>
<name>A0AAD4CHC1_ASPNN</name>
<dbReference type="Proteomes" id="UP001194746">
    <property type="component" value="Unassembled WGS sequence"/>
</dbReference>
<evidence type="ECO:0000313" key="7">
    <source>
        <dbReference type="Proteomes" id="UP001194746"/>
    </source>
</evidence>
<evidence type="ECO:0000256" key="4">
    <source>
        <dbReference type="ARBA" id="ARBA00023136"/>
    </source>
</evidence>
<feature type="transmembrane region" description="Helical" evidence="5">
    <location>
        <begin position="307"/>
        <end position="332"/>
    </location>
</feature>
<keyword evidence="3 5" id="KW-1133">Transmembrane helix</keyword>
<gene>
    <name evidence="6" type="ORF">FE257_011401</name>
</gene>
<reference evidence="6" key="2">
    <citation type="submission" date="2020-02" db="EMBL/GenBank/DDBJ databases">
        <authorList>
            <person name="Gilchrist C.L.M."/>
            <person name="Chooi Y.-H."/>
        </authorList>
    </citation>
    <scope>NUCLEOTIDE SEQUENCE</scope>
    <source>
        <strain evidence="6">MST-FP2251</strain>
    </source>
</reference>
<dbReference type="SUPFAM" id="SSF144083">
    <property type="entry name" value="Magnesium transport protein CorA, transmembrane region"/>
    <property type="match status" value="1"/>
</dbReference>
<sequence length="394" mass="44524">MTAVELDLIETQEEKVQFETFETSAAIIQRAGWRLLSPQTRRITDEEECHAIIQHKRLLQTAEDSGWTSNGFTSLVEKGTTGSATFSGAGKINLFLQTPRDSMPFIAFSITELPAEARKHGSDWVCLLFLTHEIALQSLLREPSFPSDYSPLFPDFMYIAVRILENQLELVREGLRGPTAALVREEEGILQMKPDDFGRARRALFDIEKRVRELRDRWRFVQDLAECLTRCFGEIVSVSGGGQKEKGGCYSRMLSQRVGTQVAIAAMLELEFESIPAAIEEQHRKIAHNSFVSAEEARRDGSSMKTIAAITLIFLPATTVASIFSMSMFNWGATADQPIASHRLWIYFVVAVGLTALVLASWLLWFMRHRQQNNTRDLPWRYIDPAISGAREMT</sequence>
<evidence type="ECO:0000256" key="1">
    <source>
        <dbReference type="ARBA" id="ARBA00004141"/>
    </source>
</evidence>
<dbReference type="InterPro" id="IPR045863">
    <property type="entry name" value="CorA_TM1_TM2"/>
</dbReference>
<dbReference type="EMBL" id="VCAU01000076">
    <property type="protein sequence ID" value="KAF9886494.1"/>
    <property type="molecule type" value="Genomic_DNA"/>
</dbReference>
<dbReference type="Gene3D" id="1.20.58.340">
    <property type="entry name" value="Magnesium transport protein CorA, transmembrane region"/>
    <property type="match status" value="1"/>
</dbReference>
<evidence type="ECO:0000256" key="2">
    <source>
        <dbReference type="ARBA" id="ARBA00022692"/>
    </source>
</evidence>
<evidence type="ECO:0000313" key="6">
    <source>
        <dbReference type="EMBL" id="KAF9886494.1"/>
    </source>
</evidence>
<organism evidence="6 7">
    <name type="scientific">Aspergillus nanangensis</name>
    <dbReference type="NCBI Taxonomy" id="2582783"/>
    <lineage>
        <taxon>Eukaryota</taxon>
        <taxon>Fungi</taxon>
        <taxon>Dikarya</taxon>
        <taxon>Ascomycota</taxon>
        <taxon>Pezizomycotina</taxon>
        <taxon>Eurotiomycetes</taxon>
        <taxon>Eurotiomycetidae</taxon>
        <taxon>Eurotiales</taxon>
        <taxon>Aspergillaceae</taxon>
        <taxon>Aspergillus</taxon>
        <taxon>Aspergillus subgen. Circumdati</taxon>
    </lineage>
</organism>
<comment type="subcellular location">
    <subcellularLocation>
        <location evidence="1">Membrane</location>
        <topology evidence="1">Multi-pass membrane protein</topology>
    </subcellularLocation>
</comment>
<reference evidence="6" key="1">
    <citation type="journal article" date="2019" name="Beilstein J. Org. Chem.">
        <title>Nanangenines: drimane sesquiterpenoids as the dominant metabolite cohort of a novel Australian fungus, Aspergillus nanangensis.</title>
        <authorList>
            <person name="Lacey H.J."/>
            <person name="Gilchrist C.L.M."/>
            <person name="Crombie A."/>
            <person name="Kalaitzis J.A."/>
            <person name="Vuong D."/>
            <person name="Rutledge P.J."/>
            <person name="Turner P."/>
            <person name="Pitt J.I."/>
            <person name="Lacey E."/>
            <person name="Chooi Y.H."/>
            <person name="Piggott A.M."/>
        </authorList>
    </citation>
    <scope>NUCLEOTIDE SEQUENCE</scope>
    <source>
        <strain evidence="6">MST-FP2251</strain>
    </source>
</reference>
<evidence type="ECO:0000256" key="3">
    <source>
        <dbReference type="ARBA" id="ARBA00022989"/>
    </source>
</evidence>
<protein>
    <submittedName>
        <fullName evidence="6">Uncharacterized protein</fullName>
    </submittedName>
</protein>
<evidence type="ECO:0000256" key="5">
    <source>
        <dbReference type="SAM" id="Phobius"/>
    </source>
</evidence>
<feature type="transmembrane region" description="Helical" evidence="5">
    <location>
        <begin position="344"/>
        <end position="366"/>
    </location>
</feature>
<comment type="caution">
    <text evidence="6">The sequence shown here is derived from an EMBL/GenBank/DDBJ whole genome shotgun (WGS) entry which is preliminary data.</text>
</comment>
<dbReference type="GO" id="GO:0016020">
    <property type="term" value="C:membrane"/>
    <property type="evidence" value="ECO:0007669"/>
    <property type="project" value="UniProtKB-SubCell"/>
</dbReference>
<keyword evidence="2 5" id="KW-0812">Transmembrane</keyword>
<dbReference type="AlphaFoldDB" id="A0AAD4CHC1"/>
<keyword evidence="7" id="KW-1185">Reference proteome</keyword>